<dbReference type="PANTHER" id="PTHR10774:SF207">
    <property type="entry name" value="CALCIUM-DEPENDENT LIPID-BINDING PROTEIN"/>
    <property type="match status" value="1"/>
</dbReference>
<dbReference type="OrthoDB" id="67700at2759"/>
<dbReference type="PROSITE" id="PS51847">
    <property type="entry name" value="SMP"/>
    <property type="match status" value="1"/>
</dbReference>
<evidence type="ECO:0000259" key="13">
    <source>
        <dbReference type="PROSITE" id="PS51847"/>
    </source>
</evidence>
<evidence type="ECO:0000256" key="4">
    <source>
        <dbReference type="ARBA" id="ARBA00022692"/>
    </source>
</evidence>
<dbReference type="CDD" id="cd21677">
    <property type="entry name" value="SMP_SYT"/>
    <property type="match status" value="1"/>
</dbReference>
<comment type="subcellular location">
    <subcellularLocation>
        <location evidence="1">Membrane</location>
        <topology evidence="1">Single-pass membrane protein</topology>
    </subcellularLocation>
</comment>
<dbReference type="OMA" id="DFCCLER"/>
<keyword evidence="11 12" id="KW-0472">Membrane</keyword>
<evidence type="ECO:0000256" key="1">
    <source>
        <dbReference type="ARBA" id="ARBA00004167"/>
    </source>
</evidence>
<dbReference type="GO" id="GO:0046872">
    <property type="term" value="F:metal ion binding"/>
    <property type="evidence" value="ECO:0007669"/>
    <property type="project" value="UniProtKB-KW"/>
</dbReference>
<organism evidence="14 15">
    <name type="scientific">Ceratopteris richardii</name>
    <name type="common">Triangle waterfern</name>
    <dbReference type="NCBI Taxonomy" id="49495"/>
    <lineage>
        <taxon>Eukaryota</taxon>
        <taxon>Viridiplantae</taxon>
        <taxon>Streptophyta</taxon>
        <taxon>Embryophyta</taxon>
        <taxon>Tracheophyta</taxon>
        <taxon>Polypodiopsida</taxon>
        <taxon>Polypodiidae</taxon>
        <taxon>Polypodiales</taxon>
        <taxon>Pteridineae</taxon>
        <taxon>Pteridaceae</taxon>
        <taxon>Parkerioideae</taxon>
        <taxon>Ceratopteris</taxon>
    </lineage>
</organism>
<dbReference type="EMBL" id="CM035444">
    <property type="protein sequence ID" value="KAH7276810.1"/>
    <property type="molecule type" value="Genomic_DNA"/>
</dbReference>
<dbReference type="GO" id="GO:0006869">
    <property type="term" value="P:lipid transport"/>
    <property type="evidence" value="ECO:0007669"/>
    <property type="project" value="UniProtKB-KW"/>
</dbReference>
<keyword evidence="7" id="KW-0106">Calcium</keyword>
<evidence type="ECO:0000256" key="2">
    <source>
        <dbReference type="ARBA" id="ARBA00006996"/>
    </source>
</evidence>
<keyword evidence="4 12" id="KW-0812">Transmembrane</keyword>
<dbReference type="GO" id="GO:0016020">
    <property type="term" value="C:membrane"/>
    <property type="evidence" value="ECO:0007669"/>
    <property type="project" value="UniProtKB-SubCell"/>
</dbReference>
<keyword evidence="15" id="KW-1185">Reference proteome</keyword>
<dbReference type="GO" id="GO:0008289">
    <property type="term" value="F:lipid binding"/>
    <property type="evidence" value="ECO:0007669"/>
    <property type="project" value="UniProtKB-KW"/>
</dbReference>
<feature type="transmembrane region" description="Helical" evidence="12">
    <location>
        <begin position="12"/>
        <end position="34"/>
    </location>
</feature>
<dbReference type="InterPro" id="IPR045050">
    <property type="entry name" value="Synaptotagmin_plant"/>
</dbReference>
<sequence>MSMAETHWTRLSSWQILFIAFGLLSWLFYLGLSWIASLPFFVQILFGATTGLVFMASYFNTQILRSQHRRRIAVNLAQLSTVDMVALQRLMPNHEKALSWVPNTSDVELVRWINAGLTKAWPYLKEASSSTLMVDLEKVCNKYKSGAIEAIKIKNLNLGKFCPYVEGVKAFRNGENKQICLEIQVDWRENGDQEILINVLTSESEYEVQVKDFIFYCVLRLTFTHLTEEFPCFAAVTFSIVEPPLIDFQSKLVSGDAKKILGMEKAVDNLLLEAFMDHFVWPSRVIVPVIPGDYRLIIHIFSIFKALKFRPLNKQVYFNLFIQKWYTNQTIALMNSEC</sequence>
<keyword evidence="10" id="KW-0446">Lipid-binding</keyword>
<evidence type="ECO:0000256" key="5">
    <source>
        <dbReference type="ARBA" id="ARBA00022723"/>
    </source>
</evidence>
<keyword evidence="6" id="KW-0677">Repeat</keyword>
<evidence type="ECO:0000256" key="9">
    <source>
        <dbReference type="ARBA" id="ARBA00023055"/>
    </source>
</evidence>
<dbReference type="GO" id="GO:0005783">
    <property type="term" value="C:endoplasmic reticulum"/>
    <property type="evidence" value="ECO:0007669"/>
    <property type="project" value="TreeGrafter"/>
</dbReference>
<keyword evidence="9" id="KW-0445">Lipid transport</keyword>
<gene>
    <name evidence="14" type="ORF">KP509_39G022900</name>
</gene>
<feature type="transmembrane region" description="Helical" evidence="12">
    <location>
        <begin position="40"/>
        <end position="61"/>
    </location>
</feature>
<accession>A0A8T2PZE2</accession>
<dbReference type="AlphaFoldDB" id="A0A8T2PZE2"/>
<reference evidence="14" key="1">
    <citation type="submission" date="2021-08" db="EMBL/GenBank/DDBJ databases">
        <title>WGS assembly of Ceratopteris richardii.</title>
        <authorList>
            <person name="Marchant D.B."/>
            <person name="Chen G."/>
            <person name="Jenkins J."/>
            <person name="Shu S."/>
            <person name="Leebens-Mack J."/>
            <person name="Grimwood J."/>
            <person name="Schmutz J."/>
            <person name="Soltis P."/>
            <person name="Soltis D."/>
            <person name="Chen Z.-H."/>
        </authorList>
    </citation>
    <scope>NUCLEOTIDE SEQUENCE</scope>
    <source>
        <strain evidence="14">Whitten #5841</strain>
        <tissue evidence="14">Leaf</tissue>
    </source>
</reference>
<evidence type="ECO:0000256" key="12">
    <source>
        <dbReference type="SAM" id="Phobius"/>
    </source>
</evidence>
<evidence type="ECO:0000256" key="10">
    <source>
        <dbReference type="ARBA" id="ARBA00023121"/>
    </source>
</evidence>
<comment type="similarity">
    <text evidence="2">Belongs to the synaptotagmin family.</text>
</comment>
<feature type="domain" description="SMP-LTD" evidence="13">
    <location>
        <begin position="106"/>
        <end position="290"/>
    </location>
</feature>
<proteinExistence type="inferred from homology"/>
<dbReference type="Pfam" id="PF17047">
    <property type="entry name" value="SMP_LBD"/>
    <property type="match status" value="1"/>
</dbReference>
<keyword evidence="5" id="KW-0479">Metal-binding</keyword>
<comment type="caution">
    <text evidence="14">The sequence shown here is derived from an EMBL/GenBank/DDBJ whole genome shotgun (WGS) entry which is preliminary data.</text>
</comment>
<evidence type="ECO:0000256" key="8">
    <source>
        <dbReference type="ARBA" id="ARBA00022989"/>
    </source>
</evidence>
<evidence type="ECO:0000256" key="7">
    <source>
        <dbReference type="ARBA" id="ARBA00022837"/>
    </source>
</evidence>
<keyword evidence="8 12" id="KW-1133">Transmembrane helix</keyword>
<dbReference type="InterPro" id="IPR031468">
    <property type="entry name" value="SMP_LBD"/>
</dbReference>
<name>A0A8T2PZE2_CERRI</name>
<dbReference type="InterPro" id="IPR039010">
    <property type="entry name" value="Synaptotagmin_SMP"/>
</dbReference>
<evidence type="ECO:0000313" key="15">
    <source>
        <dbReference type="Proteomes" id="UP000825935"/>
    </source>
</evidence>
<evidence type="ECO:0000313" key="14">
    <source>
        <dbReference type="EMBL" id="KAH7276810.1"/>
    </source>
</evidence>
<evidence type="ECO:0000256" key="3">
    <source>
        <dbReference type="ARBA" id="ARBA00022448"/>
    </source>
</evidence>
<keyword evidence="3" id="KW-0813">Transport</keyword>
<dbReference type="Proteomes" id="UP000825935">
    <property type="component" value="Chromosome 39"/>
</dbReference>
<dbReference type="PANTHER" id="PTHR10774">
    <property type="entry name" value="EXTENDED SYNAPTOTAGMIN-RELATED"/>
    <property type="match status" value="1"/>
</dbReference>
<evidence type="ECO:0000256" key="11">
    <source>
        <dbReference type="ARBA" id="ARBA00023136"/>
    </source>
</evidence>
<evidence type="ECO:0000256" key="6">
    <source>
        <dbReference type="ARBA" id="ARBA00022737"/>
    </source>
</evidence>
<protein>
    <recommendedName>
        <fullName evidence="13">SMP-LTD domain-containing protein</fullName>
    </recommendedName>
</protein>